<protein>
    <submittedName>
        <fullName evidence="1">DUF1364 family protein</fullName>
    </submittedName>
</protein>
<accession>A0ABR6Z372</accession>
<proteinExistence type="predicted"/>
<keyword evidence="2" id="KW-1185">Reference proteome</keyword>
<gene>
    <name evidence="1" type="ORF">H8L47_01455</name>
</gene>
<evidence type="ECO:0000313" key="2">
    <source>
        <dbReference type="Proteomes" id="UP000646911"/>
    </source>
</evidence>
<dbReference type="InterPro" id="IPR010774">
    <property type="entry name" value="YbcO"/>
</dbReference>
<dbReference type="Pfam" id="PF07102">
    <property type="entry name" value="YbcO"/>
    <property type="match status" value="1"/>
</dbReference>
<dbReference type="EMBL" id="JACOFX010000001">
    <property type="protein sequence ID" value="MBC3906225.1"/>
    <property type="molecule type" value="Genomic_DNA"/>
</dbReference>
<dbReference type="RefSeq" id="WP_186951462.1">
    <property type="nucleotide sequence ID" value="NZ_JACOFX010000001.1"/>
</dbReference>
<dbReference type="Proteomes" id="UP000646911">
    <property type="component" value="Unassembled WGS sequence"/>
</dbReference>
<evidence type="ECO:0000313" key="1">
    <source>
        <dbReference type="EMBL" id="MBC3906225.1"/>
    </source>
</evidence>
<comment type="caution">
    <text evidence="1">The sequence shown here is derived from an EMBL/GenBank/DDBJ whole genome shotgun (WGS) entry which is preliminary data.</text>
</comment>
<name>A0ABR6Z372_9BURK</name>
<sequence length="108" mass="12027">MKSSRPRITPIRNAARAQECTLRFPTCNYNPDTTVLCHSNLLEDGKGMGLKAPDTAAAFGCSTCHDVLDGRMARPKGFSYELMIAQFKEGVAHTHRILKRMGLMEKNE</sequence>
<dbReference type="Gene3D" id="3.30.50.20">
    <property type="entry name" value="prophage-derive protein ybcO"/>
    <property type="match status" value="1"/>
</dbReference>
<reference evidence="1 2" key="1">
    <citation type="submission" date="2020-08" db="EMBL/GenBank/DDBJ databases">
        <title>Novel species isolated from subtropical streams in China.</title>
        <authorList>
            <person name="Lu H."/>
        </authorList>
    </citation>
    <scope>NUCLEOTIDE SEQUENCE [LARGE SCALE GENOMIC DNA]</scope>
    <source>
        <strain evidence="1 2">NL8W</strain>
    </source>
</reference>
<organism evidence="1 2">
    <name type="scientific">Undibacterium umbellatum</name>
    <dbReference type="NCBI Taxonomy" id="2762300"/>
    <lineage>
        <taxon>Bacteria</taxon>
        <taxon>Pseudomonadati</taxon>
        <taxon>Pseudomonadota</taxon>
        <taxon>Betaproteobacteria</taxon>
        <taxon>Burkholderiales</taxon>
        <taxon>Oxalobacteraceae</taxon>
        <taxon>Undibacterium</taxon>
    </lineage>
</organism>